<dbReference type="Gene3D" id="3.40.390.10">
    <property type="entry name" value="Collagenase (Catalytic Domain)"/>
    <property type="match status" value="1"/>
</dbReference>
<proteinExistence type="predicted"/>
<comment type="caution">
    <text evidence="1">The sequence shown here is derived from an EMBL/GenBank/DDBJ whole genome shotgun (WGS) entry which is preliminary data.</text>
</comment>
<protein>
    <submittedName>
        <fullName evidence="1">Uncharacterized protein</fullName>
    </submittedName>
</protein>
<dbReference type="InterPro" id="IPR024079">
    <property type="entry name" value="MetalloPept_cat_dom_sf"/>
</dbReference>
<dbReference type="AlphaFoldDB" id="A0A0F9CH51"/>
<dbReference type="EMBL" id="LAZR01046660">
    <property type="protein sequence ID" value="KKK96021.1"/>
    <property type="molecule type" value="Genomic_DNA"/>
</dbReference>
<dbReference type="GO" id="GO:0008237">
    <property type="term" value="F:metallopeptidase activity"/>
    <property type="evidence" value="ECO:0007669"/>
    <property type="project" value="InterPro"/>
</dbReference>
<organism evidence="1">
    <name type="scientific">marine sediment metagenome</name>
    <dbReference type="NCBI Taxonomy" id="412755"/>
    <lineage>
        <taxon>unclassified sequences</taxon>
        <taxon>metagenomes</taxon>
        <taxon>ecological metagenomes</taxon>
    </lineage>
</organism>
<accession>A0A0F9CH51</accession>
<reference evidence="1" key="1">
    <citation type="journal article" date="2015" name="Nature">
        <title>Complex archaea that bridge the gap between prokaryotes and eukaryotes.</title>
        <authorList>
            <person name="Spang A."/>
            <person name="Saw J.H."/>
            <person name="Jorgensen S.L."/>
            <person name="Zaremba-Niedzwiedzka K."/>
            <person name="Martijn J."/>
            <person name="Lind A.E."/>
            <person name="van Eijk R."/>
            <person name="Schleper C."/>
            <person name="Guy L."/>
            <person name="Ettema T.J."/>
        </authorList>
    </citation>
    <scope>NUCLEOTIDE SEQUENCE</scope>
</reference>
<evidence type="ECO:0000313" key="1">
    <source>
        <dbReference type="EMBL" id="KKK96021.1"/>
    </source>
</evidence>
<sequence length="167" mass="18795">MNPELVLNLVRYYRDEYGLEIGVLTPSAVPAGMTNPDREQIDGELLAMYLGTLFPADFVDPNVALIGLTPLDLYAEDRNWYFQLGNATWAPQAHAVVSTYRMHLGTFRLVDDERVLSRTRKLVTKYLGLMFYDLPLSDDPKSPMYGKILSVPDLDKMQEPLPVPAGS</sequence>
<name>A0A0F9CH51_9ZZZZ</name>
<gene>
    <name evidence="1" type="ORF">LCGC14_2666960</name>
</gene>